<dbReference type="InterPro" id="IPR013078">
    <property type="entry name" value="His_Pase_superF_clade-1"/>
</dbReference>
<evidence type="ECO:0000313" key="5">
    <source>
        <dbReference type="Proteomes" id="UP000031523"/>
    </source>
</evidence>
<dbReference type="KEGG" id="sals:SLNWT_1454"/>
<evidence type="ECO:0000256" key="3">
    <source>
        <dbReference type="SAM" id="MobiDB-lite"/>
    </source>
</evidence>
<evidence type="ECO:0000256" key="2">
    <source>
        <dbReference type="PIRSR" id="PIRSR613078-2"/>
    </source>
</evidence>
<dbReference type="PROSITE" id="PS00175">
    <property type="entry name" value="PG_MUTASE"/>
    <property type="match status" value="1"/>
</dbReference>
<dbReference type="GO" id="GO:0003824">
    <property type="term" value="F:catalytic activity"/>
    <property type="evidence" value="ECO:0007669"/>
    <property type="project" value="InterPro"/>
</dbReference>
<feature type="binding site" evidence="2">
    <location>
        <begin position="11"/>
        <end position="18"/>
    </location>
    <ligand>
        <name>substrate</name>
    </ligand>
</feature>
<accession>A0A0B5ERE5</accession>
<dbReference type="PANTHER" id="PTHR46192">
    <property type="entry name" value="BROAD-RANGE ACID PHOSPHATASE DET1"/>
    <property type="match status" value="1"/>
</dbReference>
<evidence type="ECO:0000313" key="4">
    <source>
        <dbReference type="EMBL" id="AJE81830.1"/>
    </source>
</evidence>
<dbReference type="STRING" id="1888.Salbus254_1303"/>
<dbReference type="CDD" id="cd07067">
    <property type="entry name" value="HP_PGM_like"/>
    <property type="match status" value="1"/>
</dbReference>
<sequence length="231" mass="26729">MARPQRIVLVRHGESQGNIDDSVYEREPDHALALTEAGHEQAVRTGARLRRLFGEERVSVYVSPYRRTHETLRAFALDPARVRIREEPRLREQDWGNWQDHEDVRLQKAYRDAYGHFFYRFAQGESGADVYDRVGSFLESLHRSFEADDHPPNVLLVTHGLTMRLLCMRWFHWSVAEFESLSNPGNAEMRVLERGPDGKYTLDQPFERWCEPEPYGLTGQPPGKPAGWPAG</sequence>
<feature type="binding site" evidence="2">
    <location>
        <position position="67"/>
    </location>
    <ligand>
        <name>substrate</name>
    </ligand>
</feature>
<dbReference type="AlphaFoldDB" id="A0A0B5ERE5"/>
<proteinExistence type="predicted"/>
<dbReference type="InterPro" id="IPR029033">
    <property type="entry name" value="His_PPase_superfam"/>
</dbReference>
<feature type="region of interest" description="Disordered" evidence="3">
    <location>
        <begin position="212"/>
        <end position="231"/>
    </location>
</feature>
<feature type="active site" description="Proton donor/acceptor" evidence="1">
    <location>
        <position position="92"/>
    </location>
</feature>
<gene>
    <name evidence="4" type="ORF">SLNWT_1454</name>
</gene>
<dbReference type="SMART" id="SM00855">
    <property type="entry name" value="PGAM"/>
    <property type="match status" value="1"/>
</dbReference>
<reference evidence="4 5" key="1">
    <citation type="submission" date="2015-01" db="EMBL/GenBank/DDBJ databases">
        <title>Enhanced salinomycin production by adjusting the supply of polyketide extender units in Streptomyce albus DSM 41398.</title>
        <authorList>
            <person name="Lu C."/>
        </authorList>
    </citation>
    <scope>NUCLEOTIDE SEQUENCE [LARGE SCALE GENOMIC DNA]</scope>
    <source>
        <strain evidence="5">ATCC 21838 / DSM 41398 / FERM P-419 / JCM 4703 / NBRC 107858</strain>
    </source>
</reference>
<dbReference type="InterPro" id="IPR001345">
    <property type="entry name" value="PG/BPGM_mutase_AS"/>
</dbReference>
<protein>
    <recommendedName>
        <fullName evidence="6">Histidine phosphatase family protein</fullName>
    </recommendedName>
</protein>
<dbReference type="EMBL" id="CP010519">
    <property type="protein sequence ID" value="AJE81830.1"/>
    <property type="molecule type" value="Genomic_DNA"/>
</dbReference>
<dbReference type="Gene3D" id="3.40.50.1240">
    <property type="entry name" value="Phosphoglycerate mutase-like"/>
    <property type="match status" value="1"/>
</dbReference>
<feature type="active site" description="Tele-phosphohistidine intermediate" evidence="1">
    <location>
        <position position="12"/>
    </location>
</feature>
<name>A0A0B5ERE5_STRA4</name>
<dbReference type="Pfam" id="PF00300">
    <property type="entry name" value="His_Phos_1"/>
    <property type="match status" value="1"/>
</dbReference>
<evidence type="ECO:0008006" key="6">
    <source>
        <dbReference type="Google" id="ProtNLM"/>
    </source>
</evidence>
<dbReference type="InterPro" id="IPR052765">
    <property type="entry name" value="PGM-Related"/>
</dbReference>
<organism evidence="4 5">
    <name type="scientific">Streptomyces albus (strain ATCC 21838 / DSM 41398 / FERM P-419 / JCM 4703 / NBRC 107858)</name>
    <dbReference type="NCBI Taxonomy" id="1081613"/>
    <lineage>
        <taxon>Bacteria</taxon>
        <taxon>Bacillati</taxon>
        <taxon>Actinomycetota</taxon>
        <taxon>Actinomycetes</taxon>
        <taxon>Kitasatosporales</taxon>
        <taxon>Streptomycetaceae</taxon>
        <taxon>Streptomyces</taxon>
    </lineage>
</organism>
<dbReference type="SUPFAM" id="SSF53254">
    <property type="entry name" value="Phosphoglycerate mutase-like"/>
    <property type="match status" value="1"/>
</dbReference>
<dbReference type="Proteomes" id="UP000031523">
    <property type="component" value="Chromosome"/>
</dbReference>
<keyword evidence="5" id="KW-1185">Reference proteome</keyword>
<evidence type="ECO:0000256" key="1">
    <source>
        <dbReference type="PIRSR" id="PIRSR613078-1"/>
    </source>
</evidence>